<evidence type="ECO:0000313" key="2">
    <source>
        <dbReference type="EMBL" id="EWG09788.1"/>
    </source>
</evidence>
<evidence type="ECO:0000313" key="3">
    <source>
        <dbReference type="Proteomes" id="UP000019270"/>
    </source>
</evidence>
<gene>
    <name evidence="2" type="ORF">PBF_18059</name>
</gene>
<feature type="transmembrane region" description="Helical" evidence="1">
    <location>
        <begin position="238"/>
        <end position="258"/>
    </location>
</feature>
<dbReference type="Proteomes" id="UP000019270">
    <property type="component" value="Unassembled WGS sequence"/>
</dbReference>
<feature type="transmembrane region" description="Helical" evidence="1">
    <location>
        <begin position="20"/>
        <end position="39"/>
    </location>
</feature>
<dbReference type="EMBL" id="APVL01000014">
    <property type="protein sequence ID" value="EWG09788.1"/>
    <property type="molecule type" value="Genomic_DNA"/>
</dbReference>
<feature type="transmembrane region" description="Helical" evidence="1">
    <location>
        <begin position="114"/>
        <end position="134"/>
    </location>
</feature>
<dbReference type="PATRIC" id="fig|1307436.3.peg.3874"/>
<feature type="transmembrane region" description="Helical" evidence="1">
    <location>
        <begin position="140"/>
        <end position="160"/>
    </location>
</feature>
<dbReference type="eggNOG" id="ENOG50326F1">
    <property type="taxonomic scope" value="Bacteria"/>
</dbReference>
<protein>
    <submittedName>
        <fullName evidence="2">Uncharacterized protein</fullName>
    </submittedName>
</protein>
<feature type="transmembrane region" description="Helical" evidence="1">
    <location>
        <begin position="51"/>
        <end position="75"/>
    </location>
</feature>
<feature type="transmembrane region" description="Helical" evidence="1">
    <location>
        <begin position="87"/>
        <end position="107"/>
    </location>
</feature>
<keyword evidence="1" id="KW-0472">Membrane</keyword>
<keyword evidence="1" id="KW-1133">Transmembrane helix</keyword>
<feature type="transmembrane region" description="Helical" evidence="1">
    <location>
        <begin position="172"/>
        <end position="199"/>
    </location>
</feature>
<dbReference type="AlphaFoldDB" id="W7KUC2"/>
<name>W7KUC2_CYTFI</name>
<evidence type="ECO:0000256" key="1">
    <source>
        <dbReference type="SAM" id="Phobius"/>
    </source>
</evidence>
<organism evidence="2 3">
    <name type="scientific">Cytobacillus firmus DS1</name>
    <dbReference type="NCBI Taxonomy" id="1307436"/>
    <lineage>
        <taxon>Bacteria</taxon>
        <taxon>Bacillati</taxon>
        <taxon>Bacillota</taxon>
        <taxon>Bacilli</taxon>
        <taxon>Bacillales</taxon>
        <taxon>Bacillaceae</taxon>
        <taxon>Cytobacillus</taxon>
    </lineage>
</organism>
<proteinExistence type="predicted"/>
<sequence>MFEMNKIMETSETGCGRMSNLLWFLGLVLISIGLIYITYKKTDFRLNLAVYFFTMGLSFLLEYIVLILGQAYTYYPNFFSIHWYDDVFGSSISQAFFIPSVLMAIAAFRIPFKWIIIIIASIYGIEELFLGLGIYEHNWWKSWFTPVILFAAVFVIKWWRNRVDAPSFFIQFITVYMAITTIFQGISFGLTAIVGSHYYKVGWFESPYQDHVAFSVLVWIIYALLLTVVIIKYYRFKWLSLLFFADFAFHIIMVKMGILVISSFWNPIFFSVILILLLILIRKLNNYMFPSCN</sequence>
<reference evidence="3" key="1">
    <citation type="submission" date="2013-03" db="EMBL/GenBank/DDBJ databases">
        <title>Draft genome sequence of Bacillus firmus DS1.</title>
        <authorList>
            <person name="Peng D."/>
            <person name="Zhu L."/>
            <person name="Sun M."/>
        </authorList>
    </citation>
    <scope>NUCLEOTIDE SEQUENCE [LARGE SCALE GENOMIC DNA]</scope>
    <source>
        <strain evidence="3">DS1</strain>
    </source>
</reference>
<feature type="transmembrane region" description="Helical" evidence="1">
    <location>
        <begin position="264"/>
        <end position="281"/>
    </location>
</feature>
<keyword evidence="1" id="KW-0812">Transmembrane</keyword>
<accession>W7KUC2</accession>
<feature type="transmembrane region" description="Helical" evidence="1">
    <location>
        <begin position="211"/>
        <end position="231"/>
    </location>
</feature>
<comment type="caution">
    <text evidence="2">The sequence shown here is derived from an EMBL/GenBank/DDBJ whole genome shotgun (WGS) entry which is preliminary data.</text>
</comment>
<reference evidence="2 3" key="2">
    <citation type="journal article" date="2016" name="Sci. Rep.">
        <title>A novel serine protease, Sep1, from Bacillus firmus DS-1 has nematicidal activity and degrades multiple intestinal-associated nematode proteins.</title>
        <authorList>
            <person name="Geng C."/>
            <person name="Nie X."/>
            <person name="Tang Z."/>
            <person name="Zhang Y."/>
            <person name="Lin J."/>
            <person name="Sun M."/>
            <person name="Peng D."/>
        </authorList>
    </citation>
    <scope>NUCLEOTIDE SEQUENCE [LARGE SCALE GENOMIC DNA]</scope>
    <source>
        <strain evidence="2 3">DS1</strain>
    </source>
</reference>